<feature type="transmembrane region" description="Helical" evidence="9">
    <location>
        <begin position="151"/>
        <end position="175"/>
    </location>
</feature>
<keyword evidence="3 9" id="KW-0812">Transmembrane</keyword>
<dbReference type="GO" id="GO:0022857">
    <property type="term" value="F:transmembrane transporter activity"/>
    <property type="evidence" value="ECO:0007669"/>
    <property type="project" value="InterPro"/>
</dbReference>
<evidence type="ECO:0000256" key="5">
    <source>
        <dbReference type="ARBA" id="ARBA00023136"/>
    </source>
</evidence>
<evidence type="ECO:0000256" key="7">
    <source>
        <dbReference type="ARBA" id="ARBA00058119"/>
    </source>
</evidence>
<evidence type="ECO:0000256" key="3">
    <source>
        <dbReference type="ARBA" id="ARBA00022692"/>
    </source>
</evidence>
<evidence type="ECO:0000256" key="6">
    <source>
        <dbReference type="ARBA" id="ARBA00038514"/>
    </source>
</evidence>
<feature type="transmembrane region" description="Helical" evidence="9">
    <location>
        <begin position="351"/>
        <end position="372"/>
    </location>
</feature>
<dbReference type="PANTHER" id="PTHR43791">
    <property type="entry name" value="PERMEASE-RELATED"/>
    <property type="match status" value="1"/>
</dbReference>
<dbReference type="PANTHER" id="PTHR43791:SF36">
    <property type="entry name" value="TRANSPORTER, PUTATIVE (AFU_ORTHOLOGUE AFUA_6G08340)-RELATED"/>
    <property type="match status" value="1"/>
</dbReference>
<keyword evidence="2" id="KW-0813">Transport</keyword>
<evidence type="ECO:0000256" key="2">
    <source>
        <dbReference type="ARBA" id="ARBA00022448"/>
    </source>
</evidence>
<feature type="transmembrane region" description="Helical" evidence="9">
    <location>
        <begin position="22"/>
        <end position="39"/>
    </location>
</feature>
<dbReference type="Pfam" id="PF07690">
    <property type="entry name" value="MFS_1"/>
    <property type="match status" value="1"/>
</dbReference>
<feature type="transmembrane region" description="Helical" evidence="9">
    <location>
        <begin position="187"/>
        <end position="209"/>
    </location>
</feature>
<name>A0A1C2EEQ6_9HYPH</name>
<feature type="transmembrane region" description="Helical" evidence="9">
    <location>
        <begin position="61"/>
        <end position="81"/>
    </location>
</feature>
<feature type="transmembrane region" description="Helical" evidence="9">
    <location>
        <begin position="416"/>
        <end position="435"/>
    </location>
</feature>
<dbReference type="FunFam" id="1.20.1250.20:FF:000018">
    <property type="entry name" value="MFS transporter permease"/>
    <property type="match status" value="1"/>
</dbReference>
<feature type="transmembrane region" description="Helical" evidence="9">
    <location>
        <begin position="326"/>
        <end position="345"/>
    </location>
</feature>
<evidence type="ECO:0000256" key="8">
    <source>
        <dbReference type="ARBA" id="ARBA00074139"/>
    </source>
</evidence>
<dbReference type="InterPro" id="IPR011701">
    <property type="entry name" value="MFS"/>
</dbReference>
<dbReference type="AlphaFoldDB" id="A0A1C2EEQ6"/>
<organism evidence="11 12">
    <name type="scientific">Mesorhizobium hungaricum</name>
    <dbReference type="NCBI Taxonomy" id="1566387"/>
    <lineage>
        <taxon>Bacteria</taxon>
        <taxon>Pseudomonadati</taxon>
        <taxon>Pseudomonadota</taxon>
        <taxon>Alphaproteobacteria</taxon>
        <taxon>Hyphomicrobiales</taxon>
        <taxon>Phyllobacteriaceae</taxon>
        <taxon>Mesorhizobium</taxon>
    </lineage>
</organism>
<dbReference type="InterPro" id="IPR020846">
    <property type="entry name" value="MFS_dom"/>
</dbReference>
<sequence length="453" mass="49450">MVGSSHSTSVAPNIRERVIQKVAWRLLPFLGLLYFVNYLDRTNIGFAAPHGMNDALGFDKAAFGLASGIFFIGYLLLEVPSNLMLHKVGARRWIARIMVSWGIVASAMAFVPNGLTMYALRFVLGIAEAGFFPGIILYLTLWFPKRERARAVALFMVAIPLSSVFGSPLSAWLIATGHGVLFGLDGWRFMFLVEGLPAVLLGVMCWFYLTDRPQDAAWLDADERTWLQNEMDTERVQTAQRYHYPLVKALTQPRMLALAFVYFGIVYGLYAVGFFLPTIIAGFQQTFNTHYSLVEQGFIVAVPYLFGAVTMYLWARHGDSTRERVWHVAIPAIVGGLAIPVALYMQSPFTTMIAVTICAMGICAALPTFWALPTMFLTGAAAAGGIALINSLGNLAGFVGPYVTGWLTDLTGNPKAGLWLVGAFMVAAGLVAVALKAAPEPDDPRATEPDTLA</sequence>
<comment type="caution">
    <text evidence="11">The sequence shown here is derived from an EMBL/GenBank/DDBJ whole genome shotgun (WGS) entry which is preliminary data.</text>
</comment>
<dbReference type="RefSeq" id="WP_024925518.1">
    <property type="nucleotide sequence ID" value="NZ_MDEO01000016.1"/>
</dbReference>
<feature type="transmembrane region" description="Helical" evidence="9">
    <location>
        <begin position="93"/>
        <end position="112"/>
    </location>
</feature>
<dbReference type="GO" id="GO:0016020">
    <property type="term" value="C:membrane"/>
    <property type="evidence" value="ECO:0007669"/>
    <property type="project" value="UniProtKB-SubCell"/>
</dbReference>
<dbReference type="EMBL" id="MDEO01000016">
    <property type="protein sequence ID" value="OCX25473.1"/>
    <property type="molecule type" value="Genomic_DNA"/>
</dbReference>
<protein>
    <recommendedName>
        <fullName evidence="8">Putative tartrate transporter</fullName>
    </recommendedName>
</protein>
<proteinExistence type="inferred from homology"/>
<evidence type="ECO:0000313" key="11">
    <source>
        <dbReference type="EMBL" id="OCX25473.1"/>
    </source>
</evidence>
<evidence type="ECO:0000313" key="12">
    <source>
        <dbReference type="Proteomes" id="UP000094412"/>
    </source>
</evidence>
<accession>A0A1C2EEQ6</accession>
<comment type="similarity">
    <text evidence="6">Belongs to the major facilitator superfamily. Phthalate permease family.</text>
</comment>
<keyword evidence="4 9" id="KW-1133">Transmembrane helix</keyword>
<dbReference type="FunFam" id="1.20.1250.20:FF:000126">
    <property type="entry name" value="MFS transporter permease"/>
    <property type="match status" value="1"/>
</dbReference>
<feature type="transmembrane region" description="Helical" evidence="9">
    <location>
        <begin position="379"/>
        <end position="404"/>
    </location>
</feature>
<feature type="domain" description="Major facilitator superfamily (MFS) profile" evidence="10">
    <location>
        <begin position="26"/>
        <end position="440"/>
    </location>
</feature>
<evidence type="ECO:0000256" key="4">
    <source>
        <dbReference type="ARBA" id="ARBA00022989"/>
    </source>
</evidence>
<comment type="subcellular location">
    <subcellularLocation>
        <location evidence="1">Membrane</location>
        <topology evidence="1">Multi-pass membrane protein</topology>
    </subcellularLocation>
</comment>
<evidence type="ECO:0000256" key="9">
    <source>
        <dbReference type="SAM" id="Phobius"/>
    </source>
</evidence>
<dbReference type="SUPFAM" id="SSF103473">
    <property type="entry name" value="MFS general substrate transporter"/>
    <property type="match status" value="1"/>
</dbReference>
<comment type="function">
    <text evidence="7">Component of the tartrate utilization system and may allow entry of tartrate and tartrate dehydrogenase.</text>
</comment>
<keyword evidence="5 9" id="KW-0472">Membrane</keyword>
<dbReference type="PROSITE" id="PS50850">
    <property type="entry name" value="MFS"/>
    <property type="match status" value="1"/>
</dbReference>
<gene>
    <name evidence="11" type="ORF">QV13_00460</name>
</gene>
<keyword evidence="12" id="KW-1185">Reference proteome</keyword>
<dbReference type="InterPro" id="IPR036259">
    <property type="entry name" value="MFS_trans_sf"/>
</dbReference>
<feature type="transmembrane region" description="Helical" evidence="9">
    <location>
        <begin position="255"/>
        <end position="276"/>
    </location>
</feature>
<feature type="transmembrane region" description="Helical" evidence="9">
    <location>
        <begin position="118"/>
        <end position="139"/>
    </location>
</feature>
<reference evidence="11 12" key="1">
    <citation type="submission" date="2016-08" db="EMBL/GenBank/DDBJ databases">
        <title>Whole genome sequence of Mesorhizobium sp. strain UASWS1009 isolated from industrial sewage.</title>
        <authorList>
            <person name="Crovadore J."/>
            <person name="Calmin G."/>
            <person name="Chablais R."/>
            <person name="Cochard B."/>
            <person name="Lefort F."/>
        </authorList>
    </citation>
    <scope>NUCLEOTIDE SEQUENCE [LARGE SCALE GENOMIC DNA]</scope>
    <source>
        <strain evidence="11 12">UASWS1009</strain>
    </source>
</reference>
<evidence type="ECO:0000259" key="10">
    <source>
        <dbReference type="PROSITE" id="PS50850"/>
    </source>
</evidence>
<evidence type="ECO:0000256" key="1">
    <source>
        <dbReference type="ARBA" id="ARBA00004141"/>
    </source>
</evidence>
<dbReference type="CDD" id="cd17319">
    <property type="entry name" value="MFS_ExuT_GudP_like"/>
    <property type="match status" value="1"/>
</dbReference>
<dbReference type="Gene3D" id="1.20.1250.20">
    <property type="entry name" value="MFS general substrate transporter like domains"/>
    <property type="match status" value="2"/>
</dbReference>
<dbReference type="Proteomes" id="UP000094412">
    <property type="component" value="Unassembled WGS sequence"/>
</dbReference>
<dbReference type="STRING" id="1566387.QV13_00460"/>
<feature type="transmembrane region" description="Helical" evidence="9">
    <location>
        <begin position="296"/>
        <end position="314"/>
    </location>
</feature>